<evidence type="ECO:0000256" key="6">
    <source>
        <dbReference type="ARBA" id="ARBA00023136"/>
    </source>
</evidence>
<dbReference type="Gene3D" id="1.10.3430.10">
    <property type="entry name" value="Ammonium transporter AmtB like domains"/>
    <property type="match status" value="1"/>
</dbReference>
<evidence type="ECO:0000256" key="8">
    <source>
        <dbReference type="SAM" id="Phobius"/>
    </source>
</evidence>
<evidence type="ECO:0000313" key="11">
    <source>
        <dbReference type="EMBL" id="MFC0203862.1"/>
    </source>
</evidence>
<keyword evidence="4 8" id="KW-0812">Transmembrane</keyword>
<reference evidence="11 12" key="1">
    <citation type="submission" date="2024-09" db="EMBL/GenBank/DDBJ databases">
        <authorList>
            <person name="Sun Q."/>
            <person name="Mori K."/>
        </authorList>
    </citation>
    <scope>NUCLEOTIDE SEQUENCE [LARGE SCALE GENOMIC DNA]</scope>
    <source>
        <strain evidence="11 12">CCM 7706</strain>
    </source>
</reference>
<keyword evidence="6 8" id="KW-0472">Membrane</keyword>
<name>A0ABV6CT06_9SPHN</name>
<dbReference type="EMBL" id="JBHLWK010000009">
    <property type="protein sequence ID" value="MFC0203862.1"/>
    <property type="molecule type" value="Genomic_DNA"/>
</dbReference>
<dbReference type="PANTHER" id="PTHR43029:SF10">
    <property type="entry name" value="AMMONIUM TRANSPORTER MEP2"/>
    <property type="match status" value="1"/>
</dbReference>
<dbReference type="InterPro" id="IPR024041">
    <property type="entry name" value="NH4_transpt_AmtB-like_dom"/>
</dbReference>
<keyword evidence="12" id="KW-1185">Reference proteome</keyword>
<evidence type="ECO:0000256" key="1">
    <source>
        <dbReference type="ARBA" id="ARBA00004141"/>
    </source>
</evidence>
<feature type="signal peptide" evidence="9">
    <location>
        <begin position="1"/>
        <end position="22"/>
    </location>
</feature>
<dbReference type="SUPFAM" id="SSF111352">
    <property type="entry name" value="Ammonium transporter"/>
    <property type="match status" value="1"/>
</dbReference>
<comment type="caution">
    <text evidence="11">The sequence shown here is derived from an EMBL/GenBank/DDBJ whole genome shotgun (WGS) entry which is preliminary data.</text>
</comment>
<feature type="transmembrane region" description="Helical" evidence="8">
    <location>
        <begin position="185"/>
        <end position="208"/>
    </location>
</feature>
<feature type="transmembrane region" description="Helical" evidence="8">
    <location>
        <begin position="286"/>
        <end position="304"/>
    </location>
</feature>
<dbReference type="PROSITE" id="PS01219">
    <property type="entry name" value="AMMONIUM_TRANSP"/>
    <property type="match status" value="1"/>
</dbReference>
<gene>
    <name evidence="11" type="ORF">ACFFJC_06215</name>
</gene>
<comment type="subcellular location">
    <subcellularLocation>
        <location evidence="1">Membrane</location>
        <topology evidence="1">Multi-pass membrane protein</topology>
    </subcellularLocation>
</comment>
<dbReference type="Proteomes" id="UP001589798">
    <property type="component" value="Unassembled WGS sequence"/>
</dbReference>
<feature type="transmembrane region" description="Helical" evidence="8">
    <location>
        <begin position="124"/>
        <end position="145"/>
    </location>
</feature>
<evidence type="ECO:0000256" key="3">
    <source>
        <dbReference type="ARBA" id="ARBA00022448"/>
    </source>
</evidence>
<feature type="transmembrane region" description="Helical" evidence="8">
    <location>
        <begin position="36"/>
        <end position="57"/>
    </location>
</feature>
<feature type="domain" description="Ammonium transporter AmtB-like" evidence="10">
    <location>
        <begin position="36"/>
        <end position="429"/>
    </location>
</feature>
<feature type="transmembrane region" description="Helical" evidence="8">
    <location>
        <begin position="228"/>
        <end position="247"/>
    </location>
</feature>
<evidence type="ECO:0000259" key="10">
    <source>
        <dbReference type="Pfam" id="PF00909"/>
    </source>
</evidence>
<feature type="transmembrane region" description="Helical" evidence="8">
    <location>
        <begin position="152"/>
        <end position="173"/>
    </location>
</feature>
<sequence length="433" mass="43359">MTRARLLPLAWLAASLPVAAQAQDGRLDLADGADTAWVLAAACLGMLALPGLALLHAGQVRRKNAVSAMLQTLLIAFAASLLWIVAGYTIAFGDVGGGWLGRGNAWMLIALGALRAGTGIPESAYAWFQMAFAALAPALMAGAWAERARLGWVIAFAALWSLVVYAPVAHWVWGGGWLAAGVGTLDWAGGLVVHTTAGVSALVVAVMLGRRKGVAQGAVTPHAPLLSLAGAGLVWIGALALGGGAALTANDDAAAAILATHAAAAGAALAWLAIERIAGGKPTSTAFTTGLLAGLAAIAPAAGFVSPGGALALGIAGALVCRLVLPLLRRKLMIDDALGVFAVHGVGGITGALLTAPLLSESLGGVGYAPGMNALAQALAQALGVAVVLAWTAMASVVLALMVSLVVPMRVSEDAEREGLDAASHGEQAWDHD</sequence>
<evidence type="ECO:0000256" key="2">
    <source>
        <dbReference type="ARBA" id="ARBA00005887"/>
    </source>
</evidence>
<keyword evidence="3" id="KW-0813">Transport</keyword>
<dbReference type="Pfam" id="PF00909">
    <property type="entry name" value="Ammonium_transp"/>
    <property type="match status" value="1"/>
</dbReference>
<proteinExistence type="inferred from homology"/>
<keyword evidence="9" id="KW-0732">Signal</keyword>
<feature type="transmembrane region" description="Helical" evidence="8">
    <location>
        <begin position="253"/>
        <end position="274"/>
    </location>
</feature>
<feature type="transmembrane region" description="Helical" evidence="8">
    <location>
        <begin position="69"/>
        <end position="91"/>
    </location>
</feature>
<feature type="chain" id="PRO_5045376279" evidence="9">
    <location>
        <begin position="23"/>
        <end position="433"/>
    </location>
</feature>
<evidence type="ECO:0000313" key="12">
    <source>
        <dbReference type="Proteomes" id="UP001589798"/>
    </source>
</evidence>
<organism evidence="11 12">
    <name type="scientific">Novosphingobium soli</name>
    <dbReference type="NCBI Taxonomy" id="574956"/>
    <lineage>
        <taxon>Bacteria</taxon>
        <taxon>Pseudomonadati</taxon>
        <taxon>Pseudomonadota</taxon>
        <taxon>Alphaproteobacteria</taxon>
        <taxon>Sphingomonadales</taxon>
        <taxon>Sphingomonadaceae</taxon>
        <taxon>Novosphingobium</taxon>
    </lineage>
</organism>
<dbReference type="InterPro" id="IPR029020">
    <property type="entry name" value="Ammonium/urea_transptr"/>
</dbReference>
<evidence type="ECO:0000256" key="9">
    <source>
        <dbReference type="SAM" id="SignalP"/>
    </source>
</evidence>
<evidence type="ECO:0000256" key="5">
    <source>
        <dbReference type="ARBA" id="ARBA00022989"/>
    </source>
</evidence>
<protein>
    <submittedName>
        <fullName evidence="11">Ammonium transporter</fullName>
    </submittedName>
</protein>
<evidence type="ECO:0000256" key="7">
    <source>
        <dbReference type="ARBA" id="ARBA00023177"/>
    </source>
</evidence>
<feature type="transmembrane region" description="Helical" evidence="8">
    <location>
        <begin position="379"/>
        <end position="407"/>
    </location>
</feature>
<comment type="similarity">
    <text evidence="2">Belongs to the ammonia transporter channel (TC 1.A.11.2) family.</text>
</comment>
<dbReference type="InterPro" id="IPR018047">
    <property type="entry name" value="Ammonium_transpt_CS"/>
</dbReference>
<feature type="transmembrane region" description="Helical" evidence="8">
    <location>
        <begin position="310"/>
        <end position="328"/>
    </location>
</feature>
<feature type="transmembrane region" description="Helical" evidence="8">
    <location>
        <begin position="340"/>
        <end position="359"/>
    </location>
</feature>
<evidence type="ECO:0000256" key="4">
    <source>
        <dbReference type="ARBA" id="ARBA00022692"/>
    </source>
</evidence>
<accession>A0ABV6CT06</accession>
<keyword evidence="5 8" id="KW-1133">Transmembrane helix</keyword>
<dbReference type="PANTHER" id="PTHR43029">
    <property type="entry name" value="AMMONIUM TRANSPORTER MEP2"/>
    <property type="match status" value="1"/>
</dbReference>
<dbReference type="InterPro" id="IPR001905">
    <property type="entry name" value="Ammonium_transpt"/>
</dbReference>
<keyword evidence="7" id="KW-0924">Ammonia transport</keyword>
<dbReference type="RefSeq" id="WP_379486630.1">
    <property type="nucleotide sequence ID" value="NZ_JBHLWK010000009.1"/>
</dbReference>